<feature type="compositionally biased region" description="Basic residues" evidence="1">
    <location>
        <begin position="219"/>
        <end position="301"/>
    </location>
</feature>
<sequence>MVYKWPLALRLLAFMGIISLVSAKCRLHNMMKEKGKKETRKDWCKTHDKGRWTFSMATSLSMFPNYVGRGGRGAFDNYSSGRAFVIYDDQCYPRGMYSPDNEGNDCGIPYEIQENFLPYVIGINTINFGTGSGYFKFAYANGEYMTSENDGKCVDASKGLAAAERCSASWPIEGEKSKDQIAKEKEEEKKKKEKEKKEKEKKEKEKKEKEKKEKEKKEKEKKKKQKAKKGKNKGKPKTTKQKPAKPKTKLNPKPKPKSKPKPKTKLKPKPKTKPKPKLKTKPKKLRKTKKGRKKKVCKCMA</sequence>
<evidence type="ECO:0000256" key="1">
    <source>
        <dbReference type="SAM" id="MobiDB-lite"/>
    </source>
</evidence>
<proteinExistence type="predicted"/>
<dbReference type="GO" id="GO:0000786">
    <property type="term" value="C:nucleosome"/>
    <property type="evidence" value="ECO:0007669"/>
    <property type="project" value="InterPro"/>
</dbReference>
<dbReference type="EMBL" id="PDNB01000161">
    <property type="protein sequence ID" value="PGH02245.1"/>
    <property type="molecule type" value="Genomic_DNA"/>
</dbReference>
<keyword evidence="4" id="KW-1185">Reference proteome</keyword>
<protein>
    <submittedName>
        <fullName evidence="3">Uncharacterized protein</fullName>
    </submittedName>
</protein>
<dbReference type="AlphaFoldDB" id="A0A2B7WZX4"/>
<name>A0A2B7WZX4_9EURO</name>
<dbReference type="Proteomes" id="UP000223968">
    <property type="component" value="Unassembled WGS sequence"/>
</dbReference>
<accession>A0A2B7WZX4</accession>
<feature type="compositionally biased region" description="Basic and acidic residues" evidence="1">
    <location>
        <begin position="173"/>
        <end position="218"/>
    </location>
</feature>
<gene>
    <name evidence="3" type="ORF">AJ79_07694</name>
</gene>
<dbReference type="GO" id="GO:0003677">
    <property type="term" value="F:DNA binding"/>
    <property type="evidence" value="ECO:0007669"/>
    <property type="project" value="InterPro"/>
</dbReference>
<feature type="signal peptide" evidence="2">
    <location>
        <begin position="1"/>
        <end position="23"/>
    </location>
</feature>
<evidence type="ECO:0000256" key="2">
    <source>
        <dbReference type="SAM" id="SignalP"/>
    </source>
</evidence>
<evidence type="ECO:0000313" key="4">
    <source>
        <dbReference type="Proteomes" id="UP000223968"/>
    </source>
</evidence>
<feature type="region of interest" description="Disordered" evidence="1">
    <location>
        <begin position="173"/>
        <end position="301"/>
    </location>
</feature>
<evidence type="ECO:0000313" key="3">
    <source>
        <dbReference type="EMBL" id="PGH02245.1"/>
    </source>
</evidence>
<dbReference type="GO" id="GO:0030527">
    <property type="term" value="F:structural constituent of chromatin"/>
    <property type="evidence" value="ECO:0007669"/>
    <property type="project" value="InterPro"/>
</dbReference>
<dbReference type="GO" id="GO:0006334">
    <property type="term" value="P:nucleosome assembly"/>
    <property type="evidence" value="ECO:0007669"/>
    <property type="project" value="InterPro"/>
</dbReference>
<dbReference type="InterPro" id="IPR005819">
    <property type="entry name" value="H1/H5"/>
</dbReference>
<organism evidence="3 4">
    <name type="scientific">Helicocarpus griseus UAMH5409</name>
    <dbReference type="NCBI Taxonomy" id="1447875"/>
    <lineage>
        <taxon>Eukaryota</taxon>
        <taxon>Fungi</taxon>
        <taxon>Dikarya</taxon>
        <taxon>Ascomycota</taxon>
        <taxon>Pezizomycotina</taxon>
        <taxon>Eurotiomycetes</taxon>
        <taxon>Eurotiomycetidae</taxon>
        <taxon>Onygenales</taxon>
        <taxon>Ajellomycetaceae</taxon>
        <taxon>Helicocarpus</taxon>
    </lineage>
</organism>
<dbReference type="STRING" id="1447875.A0A2B7WZX4"/>
<comment type="caution">
    <text evidence="3">The sequence shown here is derived from an EMBL/GenBank/DDBJ whole genome shotgun (WGS) entry which is preliminary data.</text>
</comment>
<dbReference type="OrthoDB" id="2218962at2759"/>
<dbReference type="PRINTS" id="PR00624">
    <property type="entry name" value="HISTONEH5"/>
</dbReference>
<reference evidence="3 4" key="1">
    <citation type="submission" date="2017-10" db="EMBL/GenBank/DDBJ databases">
        <title>Comparative genomics in systemic dimorphic fungi from Ajellomycetaceae.</title>
        <authorList>
            <person name="Munoz J.F."/>
            <person name="Mcewen J.G."/>
            <person name="Clay O.K."/>
            <person name="Cuomo C.A."/>
        </authorList>
    </citation>
    <scope>NUCLEOTIDE SEQUENCE [LARGE SCALE GENOMIC DNA]</scope>
    <source>
        <strain evidence="3 4">UAMH5409</strain>
    </source>
</reference>
<keyword evidence="2" id="KW-0732">Signal</keyword>
<feature type="chain" id="PRO_5012451223" evidence="2">
    <location>
        <begin position="24"/>
        <end position="301"/>
    </location>
</feature>